<dbReference type="InterPro" id="IPR013022">
    <property type="entry name" value="Xyl_isomerase-like_TIM-brl"/>
</dbReference>
<dbReference type="eggNOG" id="COG1082">
    <property type="taxonomic scope" value="Bacteria"/>
</dbReference>
<evidence type="ECO:0000259" key="1">
    <source>
        <dbReference type="Pfam" id="PF01261"/>
    </source>
</evidence>
<dbReference type="PANTHER" id="PTHR12110">
    <property type="entry name" value="HYDROXYPYRUVATE ISOMERASE"/>
    <property type="match status" value="1"/>
</dbReference>
<feature type="domain" description="Xylose isomerase-like TIM barrel" evidence="1">
    <location>
        <begin position="26"/>
        <end position="268"/>
    </location>
</feature>
<keyword evidence="3" id="KW-1185">Reference proteome</keyword>
<dbReference type="OrthoDB" id="256906at2"/>
<dbReference type="STRING" id="268407.PWYN_13090"/>
<reference evidence="2 3" key="1">
    <citation type="submission" date="2014-08" db="EMBL/GenBank/DDBJ databases">
        <authorList>
            <person name="den Bakker H.C."/>
        </authorList>
    </citation>
    <scope>NUCLEOTIDE SEQUENCE [LARGE SCALE GENOMIC DNA]</scope>
    <source>
        <strain evidence="2 3">DSM 18334</strain>
    </source>
</reference>
<dbReference type="Pfam" id="PF01261">
    <property type="entry name" value="AP_endonuc_2"/>
    <property type="match status" value="1"/>
</dbReference>
<evidence type="ECO:0000313" key="3">
    <source>
        <dbReference type="Proteomes" id="UP000029734"/>
    </source>
</evidence>
<keyword evidence="2" id="KW-0413">Isomerase</keyword>
<sequence length="271" mass="30399">MKISVFYSHILVASEQTGLTVTDVLKQVHEFGIDAVELDLDQALPDKEEMKERLERANISVASMYAFFDFGNDPNVEPGLKFIDTAAFLGAGKVLVIPGFIEESAGTEERDNALQRMVGALQVMCDYAEQKNILVTLEDFDDFRAPFSTSGELLWFMEQVPKLGCTFDTGNFLVLGEDELEAFEKLKARIVHVHLKDRSLDEGNGGVPKITTDGTRLFPSPVGYGIIRIEEILNRLKANGYRDTLAIEHFDAANELSYMEQSAEWLRSRLH</sequence>
<gene>
    <name evidence="2" type="ORF">PWYN_13090</name>
</gene>
<proteinExistence type="predicted"/>
<dbReference type="InterPro" id="IPR050312">
    <property type="entry name" value="IolE/XylAMocC-like"/>
</dbReference>
<reference evidence="2 3" key="2">
    <citation type="submission" date="2014-10" db="EMBL/GenBank/DDBJ databases">
        <title>Comparative genomics of the Paenibacillus odorifer group.</title>
        <authorList>
            <person name="Tsai Y.-C."/>
            <person name="Martin N."/>
            <person name="Korlach J."/>
            <person name="Wiedmann M."/>
        </authorList>
    </citation>
    <scope>NUCLEOTIDE SEQUENCE [LARGE SCALE GENOMIC DNA]</scope>
    <source>
        <strain evidence="2 3">DSM 18334</strain>
    </source>
</reference>
<evidence type="ECO:0000313" key="2">
    <source>
        <dbReference type="EMBL" id="KGE20162.1"/>
    </source>
</evidence>
<dbReference type="Proteomes" id="UP000029734">
    <property type="component" value="Unassembled WGS sequence"/>
</dbReference>
<protein>
    <submittedName>
        <fullName evidence="2">Xylose isomerase</fullName>
    </submittedName>
</protein>
<dbReference type="EMBL" id="JQCR01000002">
    <property type="protein sequence ID" value="KGE20162.1"/>
    <property type="molecule type" value="Genomic_DNA"/>
</dbReference>
<comment type="caution">
    <text evidence="2">The sequence shown here is derived from an EMBL/GenBank/DDBJ whole genome shotgun (WGS) entry which is preliminary data.</text>
</comment>
<dbReference type="GO" id="GO:0016853">
    <property type="term" value="F:isomerase activity"/>
    <property type="evidence" value="ECO:0007669"/>
    <property type="project" value="UniProtKB-KW"/>
</dbReference>
<dbReference type="Gene3D" id="3.20.20.150">
    <property type="entry name" value="Divalent-metal-dependent TIM barrel enzymes"/>
    <property type="match status" value="1"/>
</dbReference>
<accession>A0A098MF43</accession>
<dbReference type="PANTHER" id="PTHR12110:SF21">
    <property type="entry name" value="XYLOSE ISOMERASE-LIKE TIM BARREL DOMAIN-CONTAINING PROTEIN"/>
    <property type="match status" value="1"/>
</dbReference>
<dbReference type="InterPro" id="IPR036237">
    <property type="entry name" value="Xyl_isomerase-like_sf"/>
</dbReference>
<dbReference type="AlphaFoldDB" id="A0A098MF43"/>
<name>A0A098MF43_9BACL</name>
<dbReference type="SUPFAM" id="SSF51658">
    <property type="entry name" value="Xylose isomerase-like"/>
    <property type="match status" value="1"/>
</dbReference>
<organism evidence="2 3">
    <name type="scientific">Paenibacillus wynnii</name>
    <dbReference type="NCBI Taxonomy" id="268407"/>
    <lineage>
        <taxon>Bacteria</taxon>
        <taxon>Bacillati</taxon>
        <taxon>Bacillota</taxon>
        <taxon>Bacilli</taxon>
        <taxon>Bacillales</taxon>
        <taxon>Paenibacillaceae</taxon>
        <taxon>Paenibacillus</taxon>
    </lineage>
</organism>